<dbReference type="InterPro" id="IPR002654">
    <property type="entry name" value="Glyco_trans_25"/>
</dbReference>
<keyword evidence="1" id="KW-0472">Membrane</keyword>
<dbReference type="AlphaFoldDB" id="A0A6C0H9C1"/>
<dbReference type="EMBL" id="MN739913">
    <property type="protein sequence ID" value="QHT76997.1"/>
    <property type="molecule type" value="Genomic_DNA"/>
</dbReference>
<feature type="transmembrane region" description="Helical" evidence="1">
    <location>
        <begin position="6"/>
        <end position="25"/>
    </location>
</feature>
<dbReference type="Pfam" id="PF01755">
    <property type="entry name" value="Glyco_transf_25"/>
    <property type="match status" value="1"/>
</dbReference>
<keyword evidence="1" id="KW-0812">Transmembrane</keyword>
<feature type="domain" description="Glycosyl transferase family 25" evidence="2">
    <location>
        <begin position="37"/>
        <end position="175"/>
    </location>
</feature>
<organism evidence="3">
    <name type="scientific">viral metagenome</name>
    <dbReference type="NCBI Taxonomy" id="1070528"/>
    <lineage>
        <taxon>unclassified sequences</taxon>
        <taxon>metagenomes</taxon>
        <taxon>organismal metagenomes</taxon>
    </lineage>
</organism>
<keyword evidence="1" id="KW-1133">Transmembrane helix</keyword>
<proteinExistence type="predicted"/>
<evidence type="ECO:0000313" key="3">
    <source>
        <dbReference type="EMBL" id="QHT76997.1"/>
    </source>
</evidence>
<name>A0A6C0H9C1_9ZZZZ</name>
<reference evidence="3" key="1">
    <citation type="journal article" date="2020" name="Nature">
        <title>Giant virus diversity and host interactions through global metagenomics.</title>
        <authorList>
            <person name="Schulz F."/>
            <person name="Roux S."/>
            <person name="Paez-Espino D."/>
            <person name="Jungbluth S."/>
            <person name="Walsh D.A."/>
            <person name="Denef V.J."/>
            <person name="McMahon K.D."/>
            <person name="Konstantinidis K.T."/>
            <person name="Eloe-Fadrosh E.A."/>
            <person name="Kyrpides N.C."/>
            <person name="Woyke T."/>
        </authorList>
    </citation>
    <scope>NUCLEOTIDE SEQUENCE</scope>
    <source>
        <strain evidence="3">GVMAG-M-3300023179-82</strain>
    </source>
</reference>
<accession>A0A6C0H9C1</accession>
<protein>
    <recommendedName>
        <fullName evidence="2">Glycosyl transferase family 25 domain-containing protein</fullName>
    </recommendedName>
</protein>
<evidence type="ECO:0000259" key="2">
    <source>
        <dbReference type="Pfam" id="PF01755"/>
    </source>
</evidence>
<evidence type="ECO:0000256" key="1">
    <source>
        <dbReference type="SAM" id="Phobius"/>
    </source>
</evidence>
<sequence>MIKNYIFFTIIVFIFLVFYHCYVYYYNKKINVIHNIDFYVISLNKPDRVENIKKQTEIINKMNKEDYINNNNITIHFVDAIVGKDLNLELLVKQNIIRDFIIYDNSAKLFNGNILNRKNEIGCYLSHLKVYDIIDEKSNKNKYGYSIVFEDDFVINDNFLKIVEESITKLQHIDFDLLFLGILGGKGDQVIDNIYKTMAGSYQSHAYLINNRNKRSSKKNKRIIKIN</sequence>